<dbReference type="InterPro" id="IPR027417">
    <property type="entry name" value="P-loop_NTPase"/>
</dbReference>
<dbReference type="FunFam" id="1.25.10.10:FF:000574">
    <property type="entry name" value="Kinesin-like protein"/>
    <property type="match status" value="1"/>
</dbReference>
<sequence>MATGGGWAPARSVERHGAPPPRGGGGGGTRSKSVAPGPRRPSPSPARSRPAPDNGGSSDSCRVRVSVRLRPKNSEDLAHGSDFDSCVELQPESKRLKLKKNNWSCESYKFDEVFSENASQKRVYEVVAKPVVESVLEGYNGTVMAYGQTGTGKTYTVGQLGKDDPSERGIMVRALEHILSSMSFETDRVAISYLQIHLQRSSRIKEENSSLSNDTHNIFPDDLPLVLKSKLLIVDLAGSERIDKSGSEGHMIEEAKFINLSLTSLGKCINALAENSPHIPTRDSKLTRILRDSFGGTARTSLVVTIGPSSRHYSETSSTIMFGQRAMKVVNTIKLKEEADYEILYKKMEREVDQLTSEMERQQKLIKSEKMQLDKKFKESERSFHDLRMTSNMRIENLEKEKCQLESTVKTLMRDLEEEKGQKNLLSEQIAELEKLLNKNKQQQLENLSRTKILTDTTKEHEKEMEELLRQLQEERHCSSSLKDRMSVLQQELCDAQSSAQLQESMARELEKKLTKVTEELTSQVQSLKEKISELISEKEVIYEELKSTQEKVQQEMWQRQGLEDQILRLERSTSDNYAEESKTSYGMVRSGSGLGNAAFVSKSGKIREALSGQRGTISKIFEEVGLPNVLALLKSEDLDVQIHAVKVVANLAAEDINQERIVEEGGLDALLSVLETSENTTIHRVTAGAVANLAMNGSNQGVIMNKGGARLLANVSSKTEDPQTLRMVAGAIANLCGNEKLHLMLKQDGGIKALLGMVRSGHADVIAQIARGIANFAKCESRVISQGHRKGRSLLIEDGVLTWMVANSTRFSASTRRHIELAFCHLAQNEDNTCDIIASGGIKELLRISRESPRDDTRNLAKKALDSNPAFLREIQ</sequence>
<dbReference type="SMART" id="SM00129">
    <property type="entry name" value="KISc"/>
    <property type="match status" value="1"/>
</dbReference>
<dbReference type="InterPro" id="IPR047149">
    <property type="entry name" value="KIF11-like"/>
</dbReference>
<keyword evidence="12" id="KW-0175">Coiled coil</keyword>
<dbReference type="PRINTS" id="PR00380">
    <property type="entry name" value="KINESINHEAVY"/>
</dbReference>
<feature type="domain" description="Kinesin motor" evidence="14">
    <location>
        <begin position="62"/>
        <end position="329"/>
    </location>
</feature>
<evidence type="ECO:0000256" key="3">
    <source>
        <dbReference type="ARBA" id="ARBA00022490"/>
    </source>
</evidence>
<dbReference type="PROSITE" id="PS00411">
    <property type="entry name" value="KINESIN_MOTOR_1"/>
    <property type="match status" value="1"/>
</dbReference>
<dbReference type="PANTHER" id="PTHR47970:SF6">
    <property type="entry name" value="KINESIN-LIKE PROTEIN KIN-UC ISOFORM X1"/>
    <property type="match status" value="1"/>
</dbReference>
<feature type="repeat" description="ARM" evidence="9">
    <location>
        <begin position="625"/>
        <end position="667"/>
    </location>
</feature>
<dbReference type="GO" id="GO:0007018">
    <property type="term" value="P:microtubule-based movement"/>
    <property type="evidence" value="ECO:0007669"/>
    <property type="project" value="InterPro"/>
</dbReference>
<dbReference type="GO" id="GO:0005524">
    <property type="term" value="F:ATP binding"/>
    <property type="evidence" value="ECO:0007669"/>
    <property type="project" value="UniProtKB-UniRule"/>
</dbReference>
<evidence type="ECO:0000256" key="7">
    <source>
        <dbReference type="ARBA" id="ARBA00023175"/>
    </source>
</evidence>
<keyword evidence="7 10" id="KW-0505">Motor protein</keyword>
<evidence type="ECO:0000256" key="11">
    <source>
        <dbReference type="RuleBase" id="RU000394"/>
    </source>
</evidence>
<dbReference type="PANTHER" id="PTHR47970">
    <property type="entry name" value="KINESIN-LIKE PROTEIN KIF11"/>
    <property type="match status" value="1"/>
</dbReference>
<evidence type="ECO:0000259" key="14">
    <source>
        <dbReference type="PROSITE" id="PS50067"/>
    </source>
</evidence>
<evidence type="ECO:0000256" key="5">
    <source>
        <dbReference type="ARBA" id="ARBA00022741"/>
    </source>
</evidence>
<keyword evidence="8" id="KW-0206">Cytoskeleton</keyword>
<dbReference type="Gene3D" id="3.40.850.10">
    <property type="entry name" value="Kinesin motor domain"/>
    <property type="match status" value="2"/>
</dbReference>
<evidence type="ECO:0000256" key="4">
    <source>
        <dbReference type="ARBA" id="ARBA00022701"/>
    </source>
</evidence>
<dbReference type="InterPro" id="IPR016024">
    <property type="entry name" value="ARM-type_fold"/>
</dbReference>
<dbReference type="SUPFAM" id="SSF48371">
    <property type="entry name" value="ARM repeat"/>
    <property type="match status" value="1"/>
</dbReference>
<feature type="repeat" description="ARM" evidence="9">
    <location>
        <begin position="666"/>
        <end position="709"/>
    </location>
</feature>
<evidence type="ECO:0000313" key="15">
    <source>
        <dbReference type="EMBL" id="PUZ42796.1"/>
    </source>
</evidence>
<dbReference type="GO" id="GO:0008574">
    <property type="term" value="F:plus-end-directed microtubule motor activity"/>
    <property type="evidence" value="ECO:0007669"/>
    <property type="project" value="TreeGrafter"/>
</dbReference>
<dbReference type="Pfam" id="PF00514">
    <property type="entry name" value="Arm"/>
    <property type="match status" value="1"/>
</dbReference>
<dbReference type="Pfam" id="PF16796">
    <property type="entry name" value="Microtub_bd"/>
    <property type="match status" value="1"/>
</dbReference>
<feature type="compositionally biased region" description="Low complexity" evidence="13">
    <location>
        <begin position="45"/>
        <end position="63"/>
    </location>
</feature>
<keyword evidence="16" id="KW-1185">Reference proteome</keyword>
<feature type="region of interest" description="Disordered" evidence="13">
    <location>
        <begin position="1"/>
        <end position="63"/>
    </location>
</feature>
<dbReference type="InterPro" id="IPR031852">
    <property type="entry name" value="Vik1/Cik1_MT-bd"/>
</dbReference>
<keyword evidence="4 11" id="KW-0493">Microtubule</keyword>
<keyword evidence="5 10" id="KW-0547">Nucleotide-binding</keyword>
<dbReference type="Proteomes" id="UP000244336">
    <property type="component" value="Chromosome 9"/>
</dbReference>
<evidence type="ECO:0000256" key="12">
    <source>
        <dbReference type="SAM" id="Coils"/>
    </source>
</evidence>
<comment type="similarity">
    <text evidence="2">Belongs to the TRAFAC class myosin-kinesin ATPase superfamily. Kinesin family. Ungrouped subfamily.</text>
</comment>
<dbReference type="InterPro" id="IPR011989">
    <property type="entry name" value="ARM-like"/>
</dbReference>
<comment type="subcellular location">
    <subcellularLocation>
        <location evidence="1">Cytoplasm</location>
        <location evidence="1">Cytoskeleton</location>
    </subcellularLocation>
</comment>
<dbReference type="SUPFAM" id="SSF52540">
    <property type="entry name" value="P-loop containing nucleoside triphosphate hydrolases"/>
    <property type="match status" value="1"/>
</dbReference>
<dbReference type="GO" id="GO:0090307">
    <property type="term" value="P:mitotic spindle assembly"/>
    <property type="evidence" value="ECO:0007669"/>
    <property type="project" value="TreeGrafter"/>
</dbReference>
<reference evidence="15 16" key="1">
    <citation type="submission" date="2018-04" db="EMBL/GenBank/DDBJ databases">
        <title>WGS assembly of Panicum hallii var. hallii HAL2.</title>
        <authorList>
            <person name="Lovell J."/>
            <person name="Jenkins J."/>
            <person name="Lowry D."/>
            <person name="Mamidi S."/>
            <person name="Sreedasyam A."/>
            <person name="Weng X."/>
            <person name="Barry K."/>
            <person name="Bonette J."/>
            <person name="Campitelli B."/>
            <person name="Daum C."/>
            <person name="Gordon S."/>
            <person name="Gould B."/>
            <person name="Lipzen A."/>
            <person name="MacQueen A."/>
            <person name="Palacio-Mejia J."/>
            <person name="Plott C."/>
            <person name="Shakirov E."/>
            <person name="Shu S."/>
            <person name="Yoshinaga Y."/>
            <person name="Zane M."/>
            <person name="Rokhsar D."/>
            <person name="Grimwood J."/>
            <person name="Schmutz J."/>
            <person name="Juenger T."/>
        </authorList>
    </citation>
    <scope>NUCLEOTIDE SEQUENCE [LARGE SCALE GENOMIC DNA]</scope>
    <source>
        <strain evidence="16">cv. HAL2</strain>
    </source>
</reference>
<dbReference type="InterPro" id="IPR036961">
    <property type="entry name" value="Kinesin_motor_dom_sf"/>
</dbReference>
<name>A0A2T7CHG2_9POAL</name>
<evidence type="ECO:0000256" key="8">
    <source>
        <dbReference type="ARBA" id="ARBA00023212"/>
    </source>
</evidence>
<proteinExistence type="inferred from homology"/>
<dbReference type="GO" id="GO:0008017">
    <property type="term" value="F:microtubule binding"/>
    <property type="evidence" value="ECO:0007669"/>
    <property type="project" value="InterPro"/>
</dbReference>
<evidence type="ECO:0000256" key="1">
    <source>
        <dbReference type="ARBA" id="ARBA00004245"/>
    </source>
</evidence>
<dbReference type="InterPro" id="IPR019821">
    <property type="entry name" value="Kinesin_motor_CS"/>
</dbReference>
<keyword evidence="3" id="KW-0963">Cytoplasm</keyword>
<dbReference type="GO" id="GO:0005876">
    <property type="term" value="C:spindle microtubule"/>
    <property type="evidence" value="ECO:0007669"/>
    <property type="project" value="TreeGrafter"/>
</dbReference>
<dbReference type="InterPro" id="IPR001752">
    <property type="entry name" value="Kinesin_motor_dom"/>
</dbReference>
<dbReference type="SMART" id="SM00185">
    <property type="entry name" value="ARM"/>
    <property type="match status" value="4"/>
</dbReference>
<dbReference type="Pfam" id="PF00225">
    <property type="entry name" value="Kinesin"/>
    <property type="match status" value="1"/>
</dbReference>
<dbReference type="Gramene" id="PUZ42796">
    <property type="protein sequence ID" value="PUZ42796"/>
    <property type="gene ID" value="GQ55_9G610500"/>
</dbReference>
<gene>
    <name evidence="15" type="ORF">GQ55_9G610500</name>
</gene>
<feature type="coiled-coil region" evidence="12">
    <location>
        <begin position="338"/>
        <end position="372"/>
    </location>
</feature>
<evidence type="ECO:0000256" key="9">
    <source>
        <dbReference type="PROSITE-ProRule" id="PRU00259"/>
    </source>
</evidence>
<dbReference type="GO" id="GO:0051231">
    <property type="term" value="P:spindle elongation"/>
    <property type="evidence" value="ECO:0007669"/>
    <property type="project" value="TreeGrafter"/>
</dbReference>
<keyword evidence="6 10" id="KW-0067">ATP-binding</keyword>
<accession>A0A2T7CHG2</accession>
<feature type="coiled-coil region" evidence="12">
    <location>
        <begin position="409"/>
        <end position="566"/>
    </location>
</feature>
<evidence type="ECO:0000256" key="6">
    <source>
        <dbReference type="ARBA" id="ARBA00022840"/>
    </source>
</evidence>
<evidence type="ECO:0000256" key="13">
    <source>
        <dbReference type="SAM" id="MobiDB-lite"/>
    </source>
</evidence>
<dbReference type="GO" id="GO:0072686">
    <property type="term" value="C:mitotic spindle"/>
    <property type="evidence" value="ECO:0007669"/>
    <property type="project" value="TreeGrafter"/>
</dbReference>
<feature type="binding site" evidence="10">
    <location>
        <begin position="147"/>
        <end position="154"/>
    </location>
    <ligand>
        <name>ATP</name>
        <dbReference type="ChEBI" id="CHEBI:30616"/>
    </ligand>
</feature>
<dbReference type="OrthoDB" id="3176171at2759"/>
<dbReference type="EMBL" id="CM009757">
    <property type="protein sequence ID" value="PUZ42796.1"/>
    <property type="molecule type" value="Genomic_DNA"/>
</dbReference>
<evidence type="ECO:0000256" key="2">
    <source>
        <dbReference type="ARBA" id="ARBA00010103"/>
    </source>
</evidence>
<dbReference type="AlphaFoldDB" id="A0A2T7CHG2"/>
<evidence type="ECO:0000313" key="16">
    <source>
        <dbReference type="Proteomes" id="UP000244336"/>
    </source>
</evidence>
<dbReference type="PROSITE" id="PS50067">
    <property type="entry name" value="KINESIN_MOTOR_2"/>
    <property type="match status" value="1"/>
</dbReference>
<dbReference type="InterPro" id="IPR000225">
    <property type="entry name" value="Armadillo"/>
</dbReference>
<evidence type="ECO:0000256" key="10">
    <source>
        <dbReference type="PROSITE-ProRule" id="PRU00283"/>
    </source>
</evidence>
<protein>
    <recommendedName>
        <fullName evidence="11">Kinesin-like protein</fullName>
    </recommendedName>
</protein>
<dbReference type="Gene3D" id="1.25.10.10">
    <property type="entry name" value="Leucine-rich Repeat Variant"/>
    <property type="match status" value="2"/>
</dbReference>
<organism evidence="15 16">
    <name type="scientific">Panicum hallii var. hallii</name>
    <dbReference type="NCBI Taxonomy" id="1504633"/>
    <lineage>
        <taxon>Eukaryota</taxon>
        <taxon>Viridiplantae</taxon>
        <taxon>Streptophyta</taxon>
        <taxon>Embryophyta</taxon>
        <taxon>Tracheophyta</taxon>
        <taxon>Spermatophyta</taxon>
        <taxon>Magnoliopsida</taxon>
        <taxon>Liliopsida</taxon>
        <taxon>Poales</taxon>
        <taxon>Poaceae</taxon>
        <taxon>PACMAD clade</taxon>
        <taxon>Panicoideae</taxon>
        <taxon>Panicodae</taxon>
        <taxon>Paniceae</taxon>
        <taxon>Panicinae</taxon>
        <taxon>Panicum</taxon>
        <taxon>Panicum sect. Panicum</taxon>
    </lineage>
</organism>
<dbReference type="PROSITE" id="PS50176">
    <property type="entry name" value="ARM_REPEAT"/>
    <property type="match status" value="2"/>
</dbReference>
<dbReference type="FunFam" id="1.25.10.10:FF:000312">
    <property type="entry name" value="Kinesin-like protein"/>
    <property type="match status" value="1"/>
</dbReference>